<gene>
    <name evidence="1" type="ORF">LCMAC101_07140</name>
</gene>
<dbReference type="EMBL" id="MK500330">
    <property type="protein sequence ID" value="QBK86119.1"/>
    <property type="molecule type" value="Genomic_DNA"/>
</dbReference>
<accession>A0A481YSS3</accession>
<proteinExistence type="predicted"/>
<organism evidence="1">
    <name type="scientific">Marseillevirus LCMAC101</name>
    <dbReference type="NCBI Taxonomy" id="2506602"/>
    <lineage>
        <taxon>Viruses</taxon>
        <taxon>Varidnaviria</taxon>
        <taxon>Bamfordvirae</taxon>
        <taxon>Nucleocytoviricota</taxon>
        <taxon>Megaviricetes</taxon>
        <taxon>Pimascovirales</taxon>
        <taxon>Pimascovirales incertae sedis</taxon>
        <taxon>Marseilleviridae</taxon>
    </lineage>
</organism>
<protein>
    <submittedName>
        <fullName evidence="1">Uncharacterized protein</fullName>
    </submittedName>
</protein>
<sequence>MPGPKLTCLKCHEEFSDKTKLNYTCRCYTNHALCFPCSKDLRYTEARELFGFQHRLDVKEYHADDLEEWREKGRQKRREQEDFENKYIKPNYLVLHPDLSSVEKYLNVGNIFKEYFGEEHMSTRIPEKYEFTFVPEEVPNRWEKGKQNNRVLGRIHDIIHQIRTPIDTIFTMSENGNDIFRTKLKKDEPFELNLPIRYSNVYFSFQPETTFEYTYIDLWEGGWFDGDPLNKYINNILVNPDSNILISEGVLRPLDKHIKEY</sequence>
<evidence type="ECO:0000313" key="1">
    <source>
        <dbReference type="EMBL" id="QBK86119.1"/>
    </source>
</evidence>
<reference evidence="1" key="1">
    <citation type="journal article" date="2019" name="MBio">
        <title>Virus Genomes from Deep Sea Sediments Expand the Ocean Megavirome and Support Independent Origins of Viral Gigantism.</title>
        <authorList>
            <person name="Backstrom D."/>
            <person name="Yutin N."/>
            <person name="Jorgensen S.L."/>
            <person name="Dharamshi J."/>
            <person name="Homa F."/>
            <person name="Zaremba-Niedwiedzka K."/>
            <person name="Spang A."/>
            <person name="Wolf Y.I."/>
            <person name="Koonin E.V."/>
            <person name="Ettema T.J."/>
        </authorList>
    </citation>
    <scope>NUCLEOTIDE SEQUENCE</scope>
</reference>
<name>A0A481YSS3_9VIRU</name>